<evidence type="ECO:0000313" key="12">
    <source>
        <dbReference type="EMBL" id="AMY71305.1"/>
    </source>
</evidence>
<dbReference type="GO" id="GO:0005524">
    <property type="term" value="F:ATP binding"/>
    <property type="evidence" value="ECO:0007669"/>
    <property type="project" value="UniProtKB-UniRule"/>
</dbReference>
<evidence type="ECO:0000256" key="1">
    <source>
        <dbReference type="ARBA" id="ARBA00022448"/>
    </source>
</evidence>
<keyword evidence="7 11" id="KW-0630">Potassium</keyword>
<evidence type="ECO:0000256" key="3">
    <source>
        <dbReference type="ARBA" id="ARBA00022538"/>
    </source>
</evidence>
<dbReference type="NCBIfam" id="NF001454">
    <property type="entry name" value="PRK00315.1"/>
    <property type="match status" value="1"/>
</dbReference>
<protein>
    <recommendedName>
        <fullName evidence="11">Potassium-transporting ATPase KdpC subunit</fullName>
    </recommendedName>
    <alternativeName>
        <fullName evidence="11">ATP phosphohydrolase [potassium-transporting] C chain</fullName>
    </alternativeName>
    <alternativeName>
        <fullName evidence="11">Potassium-binding and translocating subunit C</fullName>
    </alternativeName>
    <alternativeName>
        <fullName evidence="11">Potassium-translocating ATPase C chain</fullName>
    </alternativeName>
</protein>
<dbReference type="NCBIfam" id="TIGR00681">
    <property type="entry name" value="kdpC"/>
    <property type="match status" value="1"/>
</dbReference>
<evidence type="ECO:0000256" key="9">
    <source>
        <dbReference type="ARBA" id="ARBA00023065"/>
    </source>
</evidence>
<dbReference type="Proteomes" id="UP000076128">
    <property type="component" value="Chromosome"/>
</dbReference>
<reference evidence="12 13" key="1">
    <citation type="submission" date="2015-09" db="EMBL/GenBank/DDBJ databases">
        <title>Complete genome sequence of Defluviimonas alba cai42t isolated from an oilfield in Xinjiang.</title>
        <authorList>
            <person name="Geng S."/>
            <person name="Pan X."/>
            <person name="Wu X."/>
        </authorList>
    </citation>
    <scope>NUCLEOTIDE SEQUENCE [LARGE SCALE GENOMIC DNA]</scope>
    <source>
        <strain evidence="13">cai42</strain>
    </source>
</reference>
<keyword evidence="13" id="KW-1185">Reference proteome</keyword>
<proteinExistence type="inferred from homology"/>
<keyword evidence="3 11" id="KW-0633">Potassium transport</keyword>
<keyword evidence="4 11" id="KW-0812">Transmembrane</keyword>
<accession>A0A159Z7A8</accession>
<keyword evidence="2 11" id="KW-1003">Cell membrane</keyword>
<comment type="subunit">
    <text evidence="11">The system is composed of three essential subunits: KdpA, KdpB and KdpC.</text>
</comment>
<evidence type="ECO:0000256" key="7">
    <source>
        <dbReference type="ARBA" id="ARBA00022958"/>
    </source>
</evidence>
<dbReference type="KEGG" id="daa:AKL17_4083"/>
<gene>
    <name evidence="11" type="primary">kdpC</name>
    <name evidence="12" type="ORF">AKL17_4083</name>
</gene>
<evidence type="ECO:0000256" key="10">
    <source>
        <dbReference type="ARBA" id="ARBA00023136"/>
    </source>
</evidence>
<comment type="similarity">
    <text evidence="11">Belongs to the KdpC family.</text>
</comment>
<comment type="function">
    <text evidence="11">Part of the high-affinity ATP-driven potassium transport (or Kdp) system, which catalyzes the hydrolysis of ATP coupled with the electrogenic transport of potassium into the cytoplasm. This subunit acts as a catalytic chaperone that increases the ATP-binding affinity of the ATP-hydrolyzing subunit KdpB by the formation of a transient KdpB/KdpC/ATP ternary complex.</text>
</comment>
<dbReference type="RefSeq" id="WP_066816718.1">
    <property type="nucleotide sequence ID" value="NZ_CP012661.1"/>
</dbReference>
<dbReference type="PANTHER" id="PTHR30042">
    <property type="entry name" value="POTASSIUM-TRANSPORTING ATPASE C CHAIN"/>
    <property type="match status" value="1"/>
</dbReference>
<keyword evidence="6 11" id="KW-0067">ATP-binding</keyword>
<keyword evidence="1 11" id="KW-0813">Transport</keyword>
<keyword evidence="8 11" id="KW-1133">Transmembrane helix</keyword>
<keyword evidence="5 11" id="KW-0547">Nucleotide-binding</keyword>
<dbReference type="GO" id="GO:0005886">
    <property type="term" value="C:plasma membrane"/>
    <property type="evidence" value="ECO:0007669"/>
    <property type="project" value="UniProtKB-SubCell"/>
</dbReference>
<keyword evidence="9 11" id="KW-0406">Ion transport</keyword>
<evidence type="ECO:0000256" key="2">
    <source>
        <dbReference type="ARBA" id="ARBA00022475"/>
    </source>
</evidence>
<evidence type="ECO:0000256" key="4">
    <source>
        <dbReference type="ARBA" id="ARBA00022692"/>
    </source>
</evidence>
<organism evidence="12 13">
    <name type="scientific">Frigidibacter mobilis</name>
    <dbReference type="NCBI Taxonomy" id="1335048"/>
    <lineage>
        <taxon>Bacteria</taxon>
        <taxon>Pseudomonadati</taxon>
        <taxon>Pseudomonadota</taxon>
        <taxon>Alphaproteobacteria</taxon>
        <taxon>Rhodobacterales</taxon>
        <taxon>Paracoccaceae</taxon>
        <taxon>Frigidibacter</taxon>
    </lineage>
</organism>
<dbReference type="GO" id="GO:0008556">
    <property type="term" value="F:P-type potassium transmembrane transporter activity"/>
    <property type="evidence" value="ECO:0007669"/>
    <property type="project" value="InterPro"/>
</dbReference>
<dbReference type="OrthoDB" id="9788285at2"/>
<evidence type="ECO:0000313" key="13">
    <source>
        <dbReference type="Proteomes" id="UP000076128"/>
    </source>
</evidence>
<dbReference type="HAMAP" id="MF_00276">
    <property type="entry name" value="KdpC"/>
    <property type="match status" value="1"/>
</dbReference>
<dbReference type="EMBL" id="CP012661">
    <property type="protein sequence ID" value="AMY71305.1"/>
    <property type="molecule type" value="Genomic_DNA"/>
</dbReference>
<dbReference type="PATRIC" id="fig|1335048.3.peg.4250"/>
<dbReference type="InterPro" id="IPR003820">
    <property type="entry name" value="KdpC"/>
</dbReference>
<name>A0A159Z7A8_9RHOB</name>
<comment type="subcellular location">
    <subcellularLocation>
        <location evidence="11">Cell membrane</location>
        <topology evidence="11">Single-pass membrane protein</topology>
    </subcellularLocation>
</comment>
<dbReference type="PIRSF" id="PIRSF001296">
    <property type="entry name" value="K_ATPase_KdpC"/>
    <property type="match status" value="1"/>
</dbReference>
<dbReference type="AlphaFoldDB" id="A0A159Z7A8"/>
<evidence type="ECO:0000256" key="5">
    <source>
        <dbReference type="ARBA" id="ARBA00022741"/>
    </source>
</evidence>
<keyword evidence="10 11" id="KW-0472">Membrane</keyword>
<dbReference type="Pfam" id="PF02669">
    <property type="entry name" value="KdpC"/>
    <property type="match status" value="1"/>
</dbReference>
<dbReference type="PANTHER" id="PTHR30042:SF2">
    <property type="entry name" value="POTASSIUM-TRANSPORTING ATPASE KDPC SUBUNIT"/>
    <property type="match status" value="1"/>
</dbReference>
<evidence type="ECO:0000256" key="11">
    <source>
        <dbReference type="HAMAP-Rule" id="MF_00276"/>
    </source>
</evidence>
<sequence length="197" mass="20177">MLTHLRPAITLMLGFTLLTGLAYPLAMTGLAQTLFPAAADGSLITQGDRVIGSSLVAQPFAEAAYLHPRPSASDWNAAGTGASNLGPTSALLVATVAERRAAWEAETGAAAPIDAVTASGSGLDPHVSPQTALAQADRVAAARGADPAAVRALIAGRVEGRALWLYGEPRVNVLQANIALDEGFPMPMPRTDDTAAE</sequence>
<dbReference type="STRING" id="1335048.AKL17_4083"/>
<evidence type="ECO:0000256" key="8">
    <source>
        <dbReference type="ARBA" id="ARBA00022989"/>
    </source>
</evidence>
<evidence type="ECO:0000256" key="6">
    <source>
        <dbReference type="ARBA" id="ARBA00022840"/>
    </source>
</evidence>